<keyword evidence="2" id="KW-1185">Reference proteome</keyword>
<protein>
    <submittedName>
        <fullName evidence="1">Uncharacterized protein</fullName>
    </submittedName>
</protein>
<comment type="caution">
    <text evidence="1">The sequence shown here is derived from an EMBL/GenBank/DDBJ whole genome shotgun (WGS) entry which is preliminary data.</text>
</comment>
<name>A0ABR0LW60_9PEZI</name>
<evidence type="ECO:0000313" key="2">
    <source>
        <dbReference type="Proteomes" id="UP001357485"/>
    </source>
</evidence>
<dbReference type="EMBL" id="JAVRRA010009252">
    <property type="protein sequence ID" value="KAK5250350.1"/>
    <property type="molecule type" value="Genomic_DNA"/>
</dbReference>
<evidence type="ECO:0000313" key="1">
    <source>
        <dbReference type="EMBL" id="KAK5250350.1"/>
    </source>
</evidence>
<reference evidence="1 2" key="1">
    <citation type="submission" date="2023-08" db="EMBL/GenBank/DDBJ databases">
        <title>Black Yeasts Isolated from many extreme environments.</title>
        <authorList>
            <person name="Coleine C."/>
            <person name="Stajich J.E."/>
            <person name="Selbmann L."/>
        </authorList>
    </citation>
    <scope>NUCLEOTIDE SEQUENCE [LARGE SCALE GENOMIC DNA]</scope>
    <source>
        <strain evidence="1 2">CCFEE 536</strain>
    </source>
</reference>
<proteinExistence type="predicted"/>
<gene>
    <name evidence="1" type="ORF">LTR16_005976</name>
</gene>
<feature type="non-terminal residue" evidence="1">
    <location>
        <position position="63"/>
    </location>
</feature>
<accession>A0ABR0LW60</accession>
<sequence length="63" mass="7072">MPAWTHLIRFVAQEDNQAHLGQLVDTSRDVGLDTVDDKPVKAYQIVGTIFDGEVTKNILTVKY</sequence>
<dbReference type="Proteomes" id="UP001357485">
    <property type="component" value="Unassembled WGS sequence"/>
</dbReference>
<organism evidence="1 2">
    <name type="scientific">Cryomyces antarcticus</name>
    <dbReference type="NCBI Taxonomy" id="329879"/>
    <lineage>
        <taxon>Eukaryota</taxon>
        <taxon>Fungi</taxon>
        <taxon>Dikarya</taxon>
        <taxon>Ascomycota</taxon>
        <taxon>Pezizomycotina</taxon>
        <taxon>Dothideomycetes</taxon>
        <taxon>Dothideomycetes incertae sedis</taxon>
        <taxon>Cryomyces</taxon>
    </lineage>
</organism>